<feature type="compositionally biased region" description="Polar residues" evidence="1">
    <location>
        <begin position="129"/>
        <end position="139"/>
    </location>
</feature>
<keyword evidence="3" id="KW-1185">Reference proteome</keyword>
<dbReference type="EMBL" id="MIGC01002923">
    <property type="protein sequence ID" value="PHJ20256.1"/>
    <property type="molecule type" value="Genomic_DNA"/>
</dbReference>
<feature type="compositionally biased region" description="Basic and acidic residues" evidence="1">
    <location>
        <begin position="112"/>
        <end position="128"/>
    </location>
</feature>
<comment type="caution">
    <text evidence="2">The sequence shown here is derived from an EMBL/GenBank/DDBJ whole genome shotgun (WGS) entry which is preliminary data.</text>
</comment>
<dbReference type="AlphaFoldDB" id="A0A2C6KWA7"/>
<feature type="region of interest" description="Disordered" evidence="1">
    <location>
        <begin position="1"/>
        <end position="340"/>
    </location>
</feature>
<organism evidence="2 3">
    <name type="scientific">Cystoisospora suis</name>
    <dbReference type="NCBI Taxonomy" id="483139"/>
    <lineage>
        <taxon>Eukaryota</taxon>
        <taxon>Sar</taxon>
        <taxon>Alveolata</taxon>
        <taxon>Apicomplexa</taxon>
        <taxon>Conoidasida</taxon>
        <taxon>Coccidia</taxon>
        <taxon>Eucoccidiorida</taxon>
        <taxon>Eimeriorina</taxon>
        <taxon>Sarcocystidae</taxon>
        <taxon>Cystoisospora</taxon>
    </lineage>
</organism>
<proteinExistence type="predicted"/>
<evidence type="ECO:0000313" key="2">
    <source>
        <dbReference type="EMBL" id="PHJ20256.1"/>
    </source>
</evidence>
<dbReference type="GeneID" id="94429290"/>
<evidence type="ECO:0000313" key="3">
    <source>
        <dbReference type="Proteomes" id="UP000221165"/>
    </source>
</evidence>
<accession>A0A2C6KWA7</accession>
<feature type="compositionally biased region" description="Low complexity" evidence="1">
    <location>
        <begin position="212"/>
        <end position="240"/>
    </location>
</feature>
<sequence length="378" mass="39751">MGRNGTGRETGVQCHSSSSAADRREGVCGRTPEDSFFQGGSRPPRNGESILKAVVTGSPRVPSRESPERSDHQTCLDRTDSEVRLAPSPGRKEESGKRTKQDDAKGTMPSRDSQRGERAKNSDGEQNKSHTSPSSSPNAQDGEEGAAAASPGQSGGSGTLGRLPGEHSTLTSGGQSPVAALHRGRSLSASPCEKPQDNSTEAELSNLAHFQSTASSPSAGNSSSPSSSTSSGATRGATSALPRRTPPSTVLETSRSRVGAEADTRSVSTSSARLDSADSRISAGAATGSNKRERESGGGRAGESGKESRERVAKSSRTERRDEPGSTEEEDKADKEIFPTTVLRTPSRQKILSLEEMLIKQKIDEQPTRVRFDQFGSV</sequence>
<feature type="compositionally biased region" description="Basic and acidic residues" evidence="1">
    <location>
        <begin position="21"/>
        <end position="33"/>
    </location>
</feature>
<feature type="compositionally biased region" description="Basic and acidic residues" evidence="1">
    <location>
        <begin position="290"/>
        <end position="324"/>
    </location>
</feature>
<feature type="compositionally biased region" description="Basic and acidic residues" evidence="1">
    <location>
        <begin position="90"/>
        <end position="105"/>
    </location>
</feature>
<evidence type="ECO:0000256" key="1">
    <source>
        <dbReference type="SAM" id="MobiDB-lite"/>
    </source>
</evidence>
<feature type="compositionally biased region" description="Polar residues" evidence="1">
    <location>
        <begin position="197"/>
        <end position="211"/>
    </location>
</feature>
<protein>
    <submittedName>
        <fullName evidence="2">Uncharacterized protein</fullName>
    </submittedName>
</protein>
<dbReference type="Proteomes" id="UP000221165">
    <property type="component" value="Unassembled WGS sequence"/>
</dbReference>
<feature type="compositionally biased region" description="Basic and acidic residues" evidence="1">
    <location>
        <begin position="254"/>
        <end position="264"/>
    </location>
</feature>
<gene>
    <name evidence="2" type="ORF">CSUI_005913</name>
</gene>
<dbReference type="RefSeq" id="XP_067921946.1">
    <property type="nucleotide sequence ID" value="XM_068066079.1"/>
</dbReference>
<name>A0A2C6KWA7_9APIC</name>
<dbReference type="VEuPathDB" id="ToxoDB:CSUI_005913"/>
<feature type="compositionally biased region" description="Basic and acidic residues" evidence="1">
    <location>
        <begin position="62"/>
        <end position="83"/>
    </location>
</feature>
<reference evidence="2 3" key="1">
    <citation type="journal article" date="2017" name="Int. J. Parasitol.">
        <title>The genome of the protozoan parasite Cystoisospora suis and a reverse vaccinology approach to identify vaccine candidates.</title>
        <authorList>
            <person name="Palmieri N."/>
            <person name="Shrestha A."/>
            <person name="Ruttkowski B."/>
            <person name="Beck T."/>
            <person name="Vogl C."/>
            <person name="Tomley F."/>
            <person name="Blake D.P."/>
            <person name="Joachim A."/>
        </authorList>
    </citation>
    <scope>NUCLEOTIDE SEQUENCE [LARGE SCALE GENOMIC DNA]</scope>
    <source>
        <strain evidence="2 3">Wien I</strain>
    </source>
</reference>